<sequence length="175" mass="19963">MDYHSTRANAKKEGCKKSLSMFNQITCINPDSAIDSNTDCSSCSSDEDITTAKDFSSFCEKITSNSTIDWTSQDVLKKLVEKQKKFEKVFSLVDYFGGPKLNQLHEINKSEEPNVRKYRKNKTKRMEMCKSFATPQSNKFLDLPGKLKGNKENFIQKKSFCKNKSSKANTKEPKV</sequence>
<accession>A0AAD1UF42</accession>
<name>A0AAD1UF42_EUPCR</name>
<evidence type="ECO:0000313" key="2">
    <source>
        <dbReference type="Proteomes" id="UP001295684"/>
    </source>
</evidence>
<dbReference type="AlphaFoldDB" id="A0AAD1UF42"/>
<comment type="caution">
    <text evidence="1">The sequence shown here is derived from an EMBL/GenBank/DDBJ whole genome shotgun (WGS) entry which is preliminary data.</text>
</comment>
<dbReference type="EMBL" id="CAMPGE010006566">
    <property type="protein sequence ID" value="CAI2365426.1"/>
    <property type="molecule type" value="Genomic_DNA"/>
</dbReference>
<proteinExistence type="predicted"/>
<evidence type="ECO:0000313" key="1">
    <source>
        <dbReference type="EMBL" id="CAI2365426.1"/>
    </source>
</evidence>
<gene>
    <name evidence="1" type="ORF">ECRASSUSDP1_LOCUS6762</name>
</gene>
<protein>
    <submittedName>
        <fullName evidence="1">Uncharacterized protein</fullName>
    </submittedName>
</protein>
<reference evidence="1" key="1">
    <citation type="submission" date="2023-07" db="EMBL/GenBank/DDBJ databases">
        <authorList>
            <consortium name="AG Swart"/>
            <person name="Singh M."/>
            <person name="Singh A."/>
            <person name="Seah K."/>
            <person name="Emmerich C."/>
        </authorList>
    </citation>
    <scope>NUCLEOTIDE SEQUENCE</scope>
    <source>
        <strain evidence="1">DP1</strain>
    </source>
</reference>
<organism evidence="1 2">
    <name type="scientific">Euplotes crassus</name>
    <dbReference type="NCBI Taxonomy" id="5936"/>
    <lineage>
        <taxon>Eukaryota</taxon>
        <taxon>Sar</taxon>
        <taxon>Alveolata</taxon>
        <taxon>Ciliophora</taxon>
        <taxon>Intramacronucleata</taxon>
        <taxon>Spirotrichea</taxon>
        <taxon>Hypotrichia</taxon>
        <taxon>Euplotida</taxon>
        <taxon>Euplotidae</taxon>
        <taxon>Moneuplotes</taxon>
    </lineage>
</organism>
<dbReference type="Proteomes" id="UP001295684">
    <property type="component" value="Unassembled WGS sequence"/>
</dbReference>
<keyword evidence="2" id="KW-1185">Reference proteome</keyword>